<dbReference type="SUPFAM" id="SSF55729">
    <property type="entry name" value="Acyl-CoA N-acyltransferases (Nat)"/>
    <property type="match status" value="1"/>
</dbReference>
<dbReference type="RefSeq" id="WP_198316486.1">
    <property type="nucleotide sequence ID" value="NZ_CP022098.1"/>
</dbReference>
<dbReference type="Pfam" id="PF13302">
    <property type="entry name" value="Acetyltransf_3"/>
    <property type="match status" value="1"/>
</dbReference>
<sequence length="218" mass="24692">MMRPMSAMSPESDPVPTRELTPLVVPPVTLEGERVRLEPLASAHTPGLVALLEPEIFEHFNLVLRTPADVEAYVAAALKAAEAGVERPFVILERETGTPVGTTRYLDIQRTHRTLEIGSTWLARRVWRSRVNTECKFLLLRHAFETLGVMRVQFKTDRRNTRSRTAIERLGARFEGILRHHMLVRGGQVRDSAYYSIVDTEWPEVKAGLARKLDVTGR</sequence>
<gene>
    <name evidence="3" type="ORF">CYFUS_001410</name>
</gene>
<dbReference type="Gene3D" id="3.40.630.30">
    <property type="match status" value="1"/>
</dbReference>
<dbReference type="InterPro" id="IPR016181">
    <property type="entry name" value="Acyl_CoA_acyltransferase"/>
</dbReference>
<dbReference type="KEGG" id="cfus:CYFUS_001410"/>
<dbReference type="AlphaFoldDB" id="A0A250IYK1"/>
<protein>
    <submittedName>
        <fullName evidence="3">GNAT family acetyltransferase</fullName>
    </submittedName>
</protein>
<dbReference type="InterPro" id="IPR000182">
    <property type="entry name" value="GNAT_dom"/>
</dbReference>
<organism evidence="3 4">
    <name type="scientific">Cystobacter fuscus</name>
    <dbReference type="NCBI Taxonomy" id="43"/>
    <lineage>
        <taxon>Bacteria</taxon>
        <taxon>Pseudomonadati</taxon>
        <taxon>Myxococcota</taxon>
        <taxon>Myxococcia</taxon>
        <taxon>Myxococcales</taxon>
        <taxon>Cystobacterineae</taxon>
        <taxon>Archangiaceae</taxon>
        <taxon>Cystobacter</taxon>
    </lineage>
</organism>
<evidence type="ECO:0000313" key="3">
    <source>
        <dbReference type="EMBL" id="ATB35996.1"/>
    </source>
</evidence>
<dbReference type="GO" id="GO:0016747">
    <property type="term" value="F:acyltransferase activity, transferring groups other than amino-acyl groups"/>
    <property type="evidence" value="ECO:0007669"/>
    <property type="project" value="InterPro"/>
</dbReference>
<evidence type="ECO:0000259" key="2">
    <source>
        <dbReference type="PROSITE" id="PS51186"/>
    </source>
</evidence>
<reference evidence="3 4" key="1">
    <citation type="submission" date="2017-06" db="EMBL/GenBank/DDBJ databases">
        <title>Sequencing and comparative analysis of myxobacterial genomes.</title>
        <authorList>
            <person name="Rupp O."/>
            <person name="Goesmann A."/>
            <person name="Sogaard-Andersen L."/>
        </authorList>
    </citation>
    <scope>NUCLEOTIDE SEQUENCE [LARGE SCALE GENOMIC DNA]</scope>
    <source>
        <strain evidence="3 4">DSM 52655</strain>
    </source>
</reference>
<feature type="region of interest" description="Disordered" evidence="1">
    <location>
        <begin position="1"/>
        <end position="20"/>
    </location>
</feature>
<evidence type="ECO:0000256" key="1">
    <source>
        <dbReference type="SAM" id="MobiDB-lite"/>
    </source>
</evidence>
<keyword evidence="3" id="KW-0808">Transferase</keyword>
<dbReference type="PANTHER" id="PTHR43610:SF1">
    <property type="entry name" value="N-ACETYLTRANSFERASE DOMAIN-CONTAINING PROTEIN"/>
    <property type="match status" value="1"/>
</dbReference>
<dbReference type="PANTHER" id="PTHR43610">
    <property type="entry name" value="BLL6696 PROTEIN"/>
    <property type="match status" value="1"/>
</dbReference>
<feature type="domain" description="N-acetyltransferase" evidence="2">
    <location>
        <begin position="47"/>
        <end position="201"/>
    </location>
</feature>
<dbReference type="Proteomes" id="UP000217257">
    <property type="component" value="Chromosome"/>
</dbReference>
<name>A0A250IYK1_9BACT</name>
<accession>A0A250IYK1</accession>
<proteinExistence type="predicted"/>
<dbReference type="EMBL" id="CP022098">
    <property type="protein sequence ID" value="ATB35996.1"/>
    <property type="molecule type" value="Genomic_DNA"/>
</dbReference>
<dbReference type="PROSITE" id="PS51186">
    <property type="entry name" value="GNAT"/>
    <property type="match status" value="1"/>
</dbReference>
<evidence type="ECO:0000313" key="4">
    <source>
        <dbReference type="Proteomes" id="UP000217257"/>
    </source>
</evidence>